<keyword evidence="2" id="KW-1185">Reference proteome</keyword>
<evidence type="ECO:0000313" key="1">
    <source>
        <dbReference type="EMBL" id="RVW11203.1"/>
    </source>
</evidence>
<organism evidence="1 2">
    <name type="scientific">Prescottella agglutinans</name>
    <dbReference type="NCBI Taxonomy" id="1644129"/>
    <lineage>
        <taxon>Bacteria</taxon>
        <taxon>Bacillati</taxon>
        <taxon>Actinomycetota</taxon>
        <taxon>Actinomycetes</taxon>
        <taxon>Mycobacteriales</taxon>
        <taxon>Nocardiaceae</taxon>
        <taxon>Prescottella</taxon>
    </lineage>
</organism>
<proteinExistence type="predicted"/>
<reference evidence="1 2" key="1">
    <citation type="submission" date="2018-11" db="EMBL/GenBank/DDBJ databases">
        <title>Rhodococcus spongicola sp. nov. and Rhodococcus xishaensis sp. nov. from marine sponges.</title>
        <authorList>
            <person name="Li L."/>
            <person name="Lin H.W."/>
        </authorList>
    </citation>
    <scope>NUCLEOTIDE SEQUENCE [LARGE SCALE GENOMIC DNA]</scope>
    <source>
        <strain evidence="1 2">CCTCC AB2014297</strain>
    </source>
</reference>
<dbReference type="AlphaFoldDB" id="A0A3S3ARH8"/>
<gene>
    <name evidence="1" type="ORF">EGT67_01780</name>
</gene>
<dbReference type="EMBL" id="RKLP01000001">
    <property type="protein sequence ID" value="RVW11203.1"/>
    <property type="molecule type" value="Genomic_DNA"/>
</dbReference>
<dbReference type="Proteomes" id="UP000286208">
    <property type="component" value="Unassembled WGS sequence"/>
</dbReference>
<evidence type="ECO:0000313" key="2">
    <source>
        <dbReference type="Proteomes" id="UP000286208"/>
    </source>
</evidence>
<protein>
    <submittedName>
        <fullName evidence="1">Uncharacterized protein</fullName>
    </submittedName>
</protein>
<sequence>MPIMSTPAEAVRVLDTDDGQVLEIGRRSRPVPRRFRVATVTHEANRVHLHADDGRVLVASPGQLSVVPYLVPAQHNPHYEEQDERAFLDASNLPAADAEVSGPDAPLRDPVLGEIVVRVPSVMGYTAEVPEAGTFGGRSVGVLFDGVSRARIEELLPGVRDVLADLPAVHDAAVGFLWEWGRDDSDTDEDRARFVAGFGVEAVTVYHSGDFGIDLTDDDGLFEQAFMDGYWPKVHCRADRTPVAVTVEA</sequence>
<accession>A0A3S3ARH8</accession>
<name>A0A3S3ARH8_9NOCA</name>
<comment type="caution">
    <text evidence="1">The sequence shown here is derived from an EMBL/GenBank/DDBJ whole genome shotgun (WGS) entry which is preliminary data.</text>
</comment>